<dbReference type="EMBL" id="ML179331">
    <property type="protein sequence ID" value="THU90565.1"/>
    <property type="molecule type" value="Genomic_DNA"/>
</dbReference>
<dbReference type="GO" id="GO:0008270">
    <property type="term" value="F:zinc ion binding"/>
    <property type="evidence" value="ECO:0007669"/>
    <property type="project" value="UniProtKB-KW"/>
</dbReference>
<evidence type="ECO:0000259" key="8">
    <source>
        <dbReference type="PROSITE" id="PS50865"/>
    </source>
</evidence>
<accession>A0A4V4HEB9</accession>
<organism evidence="9 10">
    <name type="scientific">Dendrothele bispora (strain CBS 962.96)</name>
    <dbReference type="NCBI Taxonomy" id="1314807"/>
    <lineage>
        <taxon>Eukaryota</taxon>
        <taxon>Fungi</taxon>
        <taxon>Dikarya</taxon>
        <taxon>Basidiomycota</taxon>
        <taxon>Agaricomycotina</taxon>
        <taxon>Agaricomycetes</taxon>
        <taxon>Agaricomycetidae</taxon>
        <taxon>Agaricales</taxon>
        <taxon>Agaricales incertae sedis</taxon>
        <taxon>Dendrothele</taxon>
    </lineage>
</organism>
<dbReference type="PROSITE" id="PS50865">
    <property type="entry name" value="ZF_MYND_2"/>
    <property type="match status" value="1"/>
</dbReference>
<evidence type="ECO:0000256" key="7">
    <source>
        <dbReference type="PROSITE-ProRule" id="PRU00134"/>
    </source>
</evidence>
<dbReference type="OrthoDB" id="194358at2759"/>
<dbReference type="SUPFAM" id="SSF144232">
    <property type="entry name" value="HIT/MYND zinc finger-like"/>
    <property type="match status" value="1"/>
</dbReference>
<evidence type="ECO:0000256" key="1">
    <source>
        <dbReference type="ARBA" id="ARBA00022723"/>
    </source>
</evidence>
<dbReference type="SUPFAM" id="SSF48403">
    <property type="entry name" value="Ankyrin repeat"/>
    <property type="match status" value="1"/>
</dbReference>
<dbReference type="Gene3D" id="1.25.40.20">
    <property type="entry name" value="Ankyrin repeat-containing domain"/>
    <property type="match status" value="1"/>
</dbReference>
<reference evidence="9 10" key="1">
    <citation type="journal article" date="2019" name="Nat. Ecol. Evol.">
        <title>Megaphylogeny resolves global patterns of mushroom evolution.</title>
        <authorList>
            <person name="Varga T."/>
            <person name="Krizsan K."/>
            <person name="Foldi C."/>
            <person name="Dima B."/>
            <person name="Sanchez-Garcia M."/>
            <person name="Sanchez-Ramirez S."/>
            <person name="Szollosi G.J."/>
            <person name="Szarkandi J.G."/>
            <person name="Papp V."/>
            <person name="Albert L."/>
            <person name="Andreopoulos W."/>
            <person name="Angelini C."/>
            <person name="Antonin V."/>
            <person name="Barry K.W."/>
            <person name="Bougher N.L."/>
            <person name="Buchanan P."/>
            <person name="Buyck B."/>
            <person name="Bense V."/>
            <person name="Catcheside P."/>
            <person name="Chovatia M."/>
            <person name="Cooper J."/>
            <person name="Damon W."/>
            <person name="Desjardin D."/>
            <person name="Finy P."/>
            <person name="Geml J."/>
            <person name="Haridas S."/>
            <person name="Hughes K."/>
            <person name="Justo A."/>
            <person name="Karasinski D."/>
            <person name="Kautmanova I."/>
            <person name="Kiss B."/>
            <person name="Kocsube S."/>
            <person name="Kotiranta H."/>
            <person name="LaButti K.M."/>
            <person name="Lechner B.E."/>
            <person name="Liimatainen K."/>
            <person name="Lipzen A."/>
            <person name="Lukacs Z."/>
            <person name="Mihaltcheva S."/>
            <person name="Morgado L.N."/>
            <person name="Niskanen T."/>
            <person name="Noordeloos M.E."/>
            <person name="Ohm R.A."/>
            <person name="Ortiz-Santana B."/>
            <person name="Ovrebo C."/>
            <person name="Racz N."/>
            <person name="Riley R."/>
            <person name="Savchenko A."/>
            <person name="Shiryaev A."/>
            <person name="Soop K."/>
            <person name="Spirin V."/>
            <person name="Szebenyi C."/>
            <person name="Tomsovsky M."/>
            <person name="Tulloss R.E."/>
            <person name="Uehling J."/>
            <person name="Grigoriev I.V."/>
            <person name="Vagvolgyi C."/>
            <person name="Papp T."/>
            <person name="Martin F.M."/>
            <person name="Miettinen O."/>
            <person name="Hibbett D.S."/>
            <person name="Nagy L.G."/>
        </authorList>
    </citation>
    <scope>NUCLEOTIDE SEQUENCE [LARGE SCALE GENOMIC DNA]</scope>
    <source>
        <strain evidence="9 10">CBS 962.96</strain>
    </source>
</reference>
<dbReference type="Pfam" id="PF12796">
    <property type="entry name" value="Ank_2"/>
    <property type="match status" value="1"/>
</dbReference>
<name>A0A4V4HEB9_DENBC</name>
<evidence type="ECO:0000256" key="6">
    <source>
        <dbReference type="PROSITE-ProRule" id="PRU00023"/>
    </source>
</evidence>
<dbReference type="PROSITE" id="PS50088">
    <property type="entry name" value="ANK_REPEAT"/>
    <property type="match status" value="1"/>
</dbReference>
<keyword evidence="2" id="KW-0677">Repeat</keyword>
<sequence>MRKILSKPGFLKSTVAGGGQRLRELYSDASASFDATKLSPFGTACYLGSVEQVIRLFALANGNIDLKGHESGFNLGYVSITTLGAQRVTIVGDIPTQHHETLQFLLSQGASVDSQDICGHTALQHACQTGVQNKDLVLRMMRTLLDKGANVNHQNRYGEVALFFCIMKNNPEALDILMEYNADLEVPEADGITPRSFYLRGGPQITAVISKWIRKRNGEEEMPRQGKKCCDGCGKENVALKACARCHVARYCSVECQRKQWSTHKPRCQPFSTPNTVVLKPSYESRAYMTPLSSLSRQLMGYDEAPTPERNFRGAQVPKLASMKNLIIKVQVPWMETPSGGQPAPGNGPLAVYTKKRDFVCCIKRNEQANAYDQISKVVKTKGHRGSKAYFAAELRSKDELVVKISEVLAEQPF</sequence>
<evidence type="ECO:0000313" key="9">
    <source>
        <dbReference type="EMBL" id="THU90565.1"/>
    </source>
</evidence>
<evidence type="ECO:0000313" key="10">
    <source>
        <dbReference type="Proteomes" id="UP000297245"/>
    </source>
</evidence>
<dbReference type="Proteomes" id="UP000297245">
    <property type="component" value="Unassembled WGS sequence"/>
</dbReference>
<dbReference type="SMART" id="SM00248">
    <property type="entry name" value="ANK"/>
    <property type="match status" value="3"/>
</dbReference>
<feature type="repeat" description="ANK" evidence="6">
    <location>
        <begin position="118"/>
        <end position="156"/>
    </location>
</feature>
<dbReference type="AlphaFoldDB" id="A0A4V4HEB9"/>
<dbReference type="Pfam" id="PF01753">
    <property type="entry name" value="zf-MYND"/>
    <property type="match status" value="1"/>
</dbReference>
<dbReference type="InterPro" id="IPR002110">
    <property type="entry name" value="Ankyrin_rpt"/>
</dbReference>
<keyword evidence="3 7" id="KW-0863">Zinc-finger</keyword>
<protein>
    <submittedName>
        <fullName evidence="9">Ankyrin</fullName>
    </submittedName>
</protein>
<dbReference type="InterPro" id="IPR036770">
    <property type="entry name" value="Ankyrin_rpt-contain_sf"/>
</dbReference>
<evidence type="ECO:0000256" key="2">
    <source>
        <dbReference type="ARBA" id="ARBA00022737"/>
    </source>
</evidence>
<evidence type="ECO:0000256" key="5">
    <source>
        <dbReference type="ARBA" id="ARBA00023043"/>
    </source>
</evidence>
<keyword evidence="4" id="KW-0862">Zinc</keyword>
<dbReference type="PANTHER" id="PTHR24189:SF50">
    <property type="entry name" value="ANKYRIN REPEAT AND SOCS BOX PROTEIN 2"/>
    <property type="match status" value="1"/>
</dbReference>
<gene>
    <name evidence="9" type="ORF">K435DRAFT_728266</name>
</gene>
<keyword evidence="1" id="KW-0479">Metal-binding</keyword>
<dbReference type="PANTHER" id="PTHR24189">
    <property type="entry name" value="MYOTROPHIN"/>
    <property type="match status" value="1"/>
</dbReference>
<dbReference type="InterPro" id="IPR050745">
    <property type="entry name" value="Multifunctional_regulatory"/>
</dbReference>
<dbReference type="InterPro" id="IPR002893">
    <property type="entry name" value="Znf_MYND"/>
</dbReference>
<dbReference type="Gene3D" id="6.10.140.2220">
    <property type="match status" value="1"/>
</dbReference>
<evidence type="ECO:0000256" key="4">
    <source>
        <dbReference type="ARBA" id="ARBA00022833"/>
    </source>
</evidence>
<keyword evidence="10" id="KW-1185">Reference proteome</keyword>
<proteinExistence type="predicted"/>
<keyword evidence="5 6" id="KW-0040">ANK repeat</keyword>
<evidence type="ECO:0000256" key="3">
    <source>
        <dbReference type="ARBA" id="ARBA00022771"/>
    </source>
</evidence>
<feature type="domain" description="MYND-type" evidence="8">
    <location>
        <begin position="230"/>
        <end position="268"/>
    </location>
</feature>